<dbReference type="SUPFAM" id="SSF52540">
    <property type="entry name" value="P-loop containing nucleoside triphosphate hydrolases"/>
    <property type="match status" value="1"/>
</dbReference>
<dbReference type="Gene3D" id="3.40.50.300">
    <property type="entry name" value="P-loop containing nucleotide triphosphate hydrolases"/>
    <property type="match status" value="1"/>
</dbReference>
<name>A0A1G7V1L1_9PROT</name>
<evidence type="ECO:0000259" key="1">
    <source>
        <dbReference type="Pfam" id="PF00685"/>
    </source>
</evidence>
<feature type="domain" description="Sulfotransferase" evidence="1">
    <location>
        <begin position="106"/>
        <end position="226"/>
    </location>
</feature>
<protein>
    <submittedName>
        <fullName evidence="2">Sulfotransferase domain-containing protein</fullName>
    </submittedName>
</protein>
<dbReference type="EMBL" id="FNCV01000001">
    <property type="protein sequence ID" value="SDG52850.1"/>
    <property type="molecule type" value="Genomic_DNA"/>
</dbReference>
<organism evidence="2 3">
    <name type="scientific">Roseospirillum parvum</name>
    <dbReference type="NCBI Taxonomy" id="83401"/>
    <lineage>
        <taxon>Bacteria</taxon>
        <taxon>Pseudomonadati</taxon>
        <taxon>Pseudomonadota</taxon>
        <taxon>Alphaproteobacteria</taxon>
        <taxon>Rhodospirillales</taxon>
        <taxon>Rhodospirillaceae</taxon>
        <taxon>Roseospirillum</taxon>
    </lineage>
</organism>
<dbReference type="OrthoDB" id="9075305at2"/>
<dbReference type="InterPro" id="IPR000863">
    <property type="entry name" value="Sulfotransferase_dom"/>
</dbReference>
<sequence>METFFGVGAGRCGSMALANYLNNETQITCLHEGKYRYGTTSGEQVLPYLTLQNYATYKNPQQAGEIIATTRGETMEEKARQLGTPWFGDIAYFYAPFVSALRQVHPTAKLLVLIRDGRSFVRSVYTDSVPDPTPVGWPDDRPLVGVEKFIALGRLRPLPTDPLHAKWSALSGIEKNAWLWNETYRLIFDALTHWPEDRYMVIRFEEFFADLPESYQKVRRFLGIDDAIPEPVAEAMRQRINQRSRYLLPPPERWTTDQTDAFLTYAEPMMRRLDYL</sequence>
<keyword evidence="2" id="KW-0808">Transferase</keyword>
<evidence type="ECO:0000313" key="3">
    <source>
        <dbReference type="Proteomes" id="UP000217076"/>
    </source>
</evidence>
<gene>
    <name evidence="2" type="ORF">SAMN05421742_101485</name>
</gene>
<dbReference type="GO" id="GO:0008146">
    <property type="term" value="F:sulfotransferase activity"/>
    <property type="evidence" value="ECO:0007669"/>
    <property type="project" value="InterPro"/>
</dbReference>
<dbReference type="AlphaFoldDB" id="A0A1G7V1L1"/>
<dbReference type="RefSeq" id="WP_092614805.1">
    <property type="nucleotide sequence ID" value="NZ_FNCV01000001.1"/>
</dbReference>
<accession>A0A1G7V1L1</accession>
<dbReference type="STRING" id="83401.SAMN05421742_101485"/>
<dbReference type="Proteomes" id="UP000217076">
    <property type="component" value="Unassembled WGS sequence"/>
</dbReference>
<evidence type="ECO:0000313" key="2">
    <source>
        <dbReference type="EMBL" id="SDG52850.1"/>
    </source>
</evidence>
<proteinExistence type="predicted"/>
<reference evidence="3" key="1">
    <citation type="submission" date="2016-10" db="EMBL/GenBank/DDBJ databases">
        <authorList>
            <person name="Varghese N."/>
            <person name="Submissions S."/>
        </authorList>
    </citation>
    <scope>NUCLEOTIDE SEQUENCE [LARGE SCALE GENOMIC DNA]</scope>
    <source>
        <strain evidence="3">930I</strain>
    </source>
</reference>
<dbReference type="Pfam" id="PF00685">
    <property type="entry name" value="Sulfotransfer_1"/>
    <property type="match status" value="1"/>
</dbReference>
<keyword evidence="3" id="KW-1185">Reference proteome</keyword>
<dbReference type="InterPro" id="IPR027417">
    <property type="entry name" value="P-loop_NTPase"/>
</dbReference>